<dbReference type="CDD" id="cd00154">
    <property type="entry name" value="Rab"/>
    <property type="match status" value="1"/>
</dbReference>
<dbReference type="SMART" id="SM00175">
    <property type="entry name" value="RAB"/>
    <property type="match status" value="1"/>
</dbReference>
<dbReference type="GO" id="GO:0003924">
    <property type="term" value="F:GTPase activity"/>
    <property type="evidence" value="ECO:0007669"/>
    <property type="project" value="InterPro"/>
</dbReference>
<dbReference type="STRING" id="1169540.A0A0G4EUI2"/>
<accession>A0A0G4EUI2</accession>
<dbReference type="InterPro" id="IPR005225">
    <property type="entry name" value="Small_GTP-bd"/>
</dbReference>
<dbReference type="Gene3D" id="3.40.50.300">
    <property type="entry name" value="P-loop containing nucleotide triphosphate hydrolases"/>
    <property type="match status" value="1"/>
</dbReference>
<protein>
    <submittedName>
        <fullName evidence="2">Uncharacterized protein</fullName>
    </submittedName>
</protein>
<gene>
    <name evidence="2" type="ORF">Vbra_22530</name>
</gene>
<dbReference type="PROSITE" id="PS00603">
    <property type="entry name" value="TK_CELLULAR_TYPE"/>
    <property type="match status" value="1"/>
</dbReference>
<reference evidence="2 3" key="1">
    <citation type="submission" date="2014-11" db="EMBL/GenBank/DDBJ databases">
        <authorList>
            <person name="Zhu J."/>
            <person name="Qi W."/>
            <person name="Song R."/>
        </authorList>
    </citation>
    <scope>NUCLEOTIDE SEQUENCE [LARGE SCALE GENOMIC DNA]</scope>
</reference>
<dbReference type="NCBIfam" id="TIGR00231">
    <property type="entry name" value="small_GTP"/>
    <property type="match status" value="1"/>
</dbReference>
<proteinExistence type="inferred from homology"/>
<dbReference type="AlphaFoldDB" id="A0A0G4EUI2"/>
<dbReference type="InParanoid" id="A0A0G4EUI2"/>
<dbReference type="InterPro" id="IPR020633">
    <property type="entry name" value="Thymidine_kinase_CS"/>
</dbReference>
<dbReference type="PRINTS" id="PR00449">
    <property type="entry name" value="RASTRNSFRMNG"/>
</dbReference>
<evidence type="ECO:0000313" key="2">
    <source>
        <dbReference type="EMBL" id="CEM01876.1"/>
    </source>
</evidence>
<name>A0A0G4EUI2_VITBC</name>
<dbReference type="InterPro" id="IPR001806">
    <property type="entry name" value="Small_GTPase"/>
</dbReference>
<evidence type="ECO:0000256" key="1">
    <source>
        <dbReference type="ARBA" id="ARBA00006270"/>
    </source>
</evidence>
<dbReference type="PROSITE" id="PS51419">
    <property type="entry name" value="RAB"/>
    <property type="match status" value="1"/>
</dbReference>
<dbReference type="FunFam" id="3.40.50.300:FF:001447">
    <property type="entry name" value="Ras-related protein Rab-1B"/>
    <property type="match status" value="1"/>
</dbReference>
<dbReference type="InterPro" id="IPR050209">
    <property type="entry name" value="Rab_GTPases_membrane_traffic"/>
</dbReference>
<organism evidence="2 3">
    <name type="scientific">Vitrella brassicaformis (strain CCMP3155)</name>
    <dbReference type="NCBI Taxonomy" id="1169540"/>
    <lineage>
        <taxon>Eukaryota</taxon>
        <taxon>Sar</taxon>
        <taxon>Alveolata</taxon>
        <taxon>Colpodellida</taxon>
        <taxon>Vitrellaceae</taxon>
        <taxon>Vitrella</taxon>
    </lineage>
</organism>
<dbReference type="SMART" id="SM00174">
    <property type="entry name" value="RHO"/>
    <property type="match status" value="1"/>
</dbReference>
<dbReference type="SMART" id="SM00173">
    <property type="entry name" value="RAS"/>
    <property type="match status" value="1"/>
</dbReference>
<comment type="similarity">
    <text evidence="1">Belongs to the small GTPase superfamily. Rab family.</text>
</comment>
<dbReference type="OrthoDB" id="5976022at2759"/>
<dbReference type="GO" id="GO:0005525">
    <property type="term" value="F:GTP binding"/>
    <property type="evidence" value="ECO:0007669"/>
    <property type="project" value="InterPro"/>
</dbReference>
<evidence type="ECO:0000313" key="3">
    <source>
        <dbReference type="Proteomes" id="UP000041254"/>
    </source>
</evidence>
<dbReference type="SUPFAM" id="SSF52540">
    <property type="entry name" value="P-loop containing nucleoside triphosphate hydrolases"/>
    <property type="match status" value="1"/>
</dbReference>
<sequence length="271" mass="29949">MSTGPNTPMNAPLNAPATNGEAETIKMKILVVGECRVGKTDLIKSFTEGRALQRSRGSGLSTIGAEFSTKDIRLRNGVAVRAQIWDMAGHERYRAVCRAHYGKAHGALVVYDITNRTSFLQCQQWITELRHGNPRMTLVLVGQKKDMNEHREVAEEEAMSFAEFNDMNGFVETSVATCEGTQRAFTDLIHKIYFLQINPAAAGPTDLSIQEREIFAHLASQDVKNGDKVTMCSWLPCCSNLEAACAYVYSCCINTCTGTRGQEVQTDLQET</sequence>
<keyword evidence="3" id="KW-1185">Reference proteome</keyword>
<dbReference type="EMBL" id="CDMY01000312">
    <property type="protein sequence ID" value="CEM01876.1"/>
    <property type="molecule type" value="Genomic_DNA"/>
</dbReference>
<dbReference type="VEuPathDB" id="CryptoDB:Vbra_22530"/>
<dbReference type="Proteomes" id="UP000041254">
    <property type="component" value="Unassembled WGS sequence"/>
</dbReference>
<dbReference type="PANTHER" id="PTHR47979">
    <property type="entry name" value="DRAB11-RELATED"/>
    <property type="match status" value="1"/>
</dbReference>
<dbReference type="Pfam" id="PF00071">
    <property type="entry name" value="Ras"/>
    <property type="match status" value="1"/>
</dbReference>
<dbReference type="GO" id="GO:0005524">
    <property type="term" value="F:ATP binding"/>
    <property type="evidence" value="ECO:0007669"/>
    <property type="project" value="InterPro"/>
</dbReference>
<dbReference type="GO" id="GO:0004797">
    <property type="term" value="F:thymidine kinase activity"/>
    <property type="evidence" value="ECO:0007669"/>
    <property type="project" value="InterPro"/>
</dbReference>
<dbReference type="PhylomeDB" id="A0A0G4EUI2"/>
<dbReference type="InterPro" id="IPR027417">
    <property type="entry name" value="P-loop_NTPase"/>
</dbReference>
<dbReference type="PROSITE" id="PS51421">
    <property type="entry name" value="RAS"/>
    <property type="match status" value="1"/>
</dbReference>